<dbReference type="STRING" id="1742358.GCA_001439605_01852"/>
<evidence type="ECO:0000313" key="1">
    <source>
        <dbReference type="EMBL" id="TCJ05117.1"/>
    </source>
</evidence>
<proteinExistence type="predicted"/>
<dbReference type="OrthoDB" id="1730007at2"/>
<gene>
    <name evidence="1" type="ORF">E0Y62_05485</name>
</gene>
<organism evidence="1 2">
    <name type="scientific">Cytobacillus praedii</name>
    <dbReference type="NCBI Taxonomy" id="1742358"/>
    <lineage>
        <taxon>Bacteria</taxon>
        <taxon>Bacillati</taxon>
        <taxon>Bacillota</taxon>
        <taxon>Bacilli</taxon>
        <taxon>Bacillales</taxon>
        <taxon>Bacillaceae</taxon>
        <taxon>Cytobacillus</taxon>
    </lineage>
</organism>
<accession>A0A4R1AXP3</accession>
<dbReference type="Proteomes" id="UP000293846">
    <property type="component" value="Unassembled WGS sequence"/>
</dbReference>
<reference evidence="1 2" key="1">
    <citation type="submission" date="2019-03" db="EMBL/GenBank/DDBJ databases">
        <authorList>
            <person name="Jensen L."/>
            <person name="Storgaard J."/>
            <person name="Sulaj E."/>
            <person name="Schramm A."/>
            <person name="Marshall I.P.G."/>
        </authorList>
    </citation>
    <scope>NUCLEOTIDE SEQUENCE [LARGE SCALE GENOMIC DNA]</scope>
    <source>
        <strain evidence="1 2">2017H2G3</strain>
    </source>
</reference>
<protein>
    <recommendedName>
        <fullName evidence="3">DUF342 domain-containing protein</fullName>
    </recommendedName>
</protein>
<evidence type="ECO:0000313" key="2">
    <source>
        <dbReference type="Proteomes" id="UP000293846"/>
    </source>
</evidence>
<name>A0A4R1AXP3_9BACI</name>
<comment type="caution">
    <text evidence="1">The sequence shown here is derived from an EMBL/GenBank/DDBJ whole genome shotgun (WGS) entry which is preliminary data.</text>
</comment>
<evidence type="ECO:0008006" key="3">
    <source>
        <dbReference type="Google" id="ProtNLM"/>
    </source>
</evidence>
<dbReference type="EMBL" id="SJTH01000005">
    <property type="protein sequence ID" value="TCJ05117.1"/>
    <property type="molecule type" value="Genomic_DNA"/>
</dbReference>
<dbReference type="AlphaFoldDB" id="A0A4R1AXP3"/>
<sequence>MKNERVKKLQSITLTSGQIKELAKDCERLNIRGSVTLHQEIHLKEISTHGFSTFQSHVAADLLKSSGSCVIKGNCEVKEIINAGNLKMKNLRTAKFYSSGRLTIEQALHSEQFDSIGIIAAKEINTKHFQLKLSGKSRINRLIAEEAHIEKDRKSIALKKKLICHLIKGKQLHLASTDAKFVEGDVVVVGSQCNIETLTYTESCTISPDATVQQIIRSKNL</sequence>
<keyword evidence="2" id="KW-1185">Reference proteome</keyword>
<dbReference type="RefSeq" id="WP_131236334.1">
    <property type="nucleotide sequence ID" value="NZ_SJTH01000005.1"/>
</dbReference>